<keyword evidence="1" id="KW-0472">Membrane</keyword>
<evidence type="ECO:0000313" key="3">
    <source>
        <dbReference type="Proteomes" id="UP001566204"/>
    </source>
</evidence>
<protein>
    <submittedName>
        <fullName evidence="2">Uncharacterized protein</fullName>
    </submittedName>
</protein>
<reference evidence="2 3" key="1">
    <citation type="submission" date="2024-06" db="EMBL/GenBank/DDBJ databases">
        <title>Soil Sphingobacterium thalpophilum.</title>
        <authorList>
            <person name="Yang J."/>
            <person name="Li J."/>
        </authorList>
    </citation>
    <scope>NUCLEOTIDE SEQUENCE [LARGE SCALE GENOMIC DNA]</scope>
    <source>
        <strain evidence="2 3">22g91tb</strain>
    </source>
</reference>
<evidence type="ECO:0000256" key="1">
    <source>
        <dbReference type="SAM" id="Phobius"/>
    </source>
</evidence>
<organism evidence="2 3">
    <name type="scientific">Sphingobacterium thalpophilum</name>
    <dbReference type="NCBI Taxonomy" id="259"/>
    <lineage>
        <taxon>Bacteria</taxon>
        <taxon>Pseudomonadati</taxon>
        <taxon>Bacteroidota</taxon>
        <taxon>Sphingobacteriia</taxon>
        <taxon>Sphingobacteriales</taxon>
        <taxon>Sphingobacteriaceae</taxon>
        <taxon>Sphingobacterium</taxon>
    </lineage>
</organism>
<gene>
    <name evidence="2" type="ORF">ABTW24_05520</name>
</gene>
<dbReference type="Proteomes" id="UP001566204">
    <property type="component" value="Unassembled WGS sequence"/>
</dbReference>
<keyword evidence="3" id="KW-1185">Reference proteome</keyword>
<dbReference type="RefSeq" id="WP_370481124.1">
    <property type="nucleotide sequence ID" value="NZ_JBEOQA010000001.1"/>
</dbReference>
<sequence length="73" mass="8714">MKWIFWFFVVNFISVIALMKGMISGENSFVGIIVAFSAWGLFIWAIVANQERKRRAKNREQMLDDYLRQQLRK</sequence>
<dbReference type="EMBL" id="JBEOQB010000001">
    <property type="protein sequence ID" value="MEZ0451047.1"/>
    <property type="molecule type" value="Genomic_DNA"/>
</dbReference>
<comment type="caution">
    <text evidence="2">The sequence shown here is derived from an EMBL/GenBank/DDBJ whole genome shotgun (WGS) entry which is preliminary data.</text>
</comment>
<accession>A0ABV4H999</accession>
<name>A0ABV4H999_9SPHI</name>
<proteinExistence type="predicted"/>
<feature type="transmembrane region" description="Helical" evidence="1">
    <location>
        <begin position="29"/>
        <end position="49"/>
    </location>
</feature>
<keyword evidence="1" id="KW-0812">Transmembrane</keyword>
<keyword evidence="1" id="KW-1133">Transmembrane helix</keyword>
<evidence type="ECO:0000313" key="2">
    <source>
        <dbReference type="EMBL" id="MEZ0451047.1"/>
    </source>
</evidence>
<feature type="transmembrane region" description="Helical" evidence="1">
    <location>
        <begin position="5"/>
        <end position="23"/>
    </location>
</feature>